<keyword evidence="3" id="KW-0067">ATP-binding</keyword>
<accession>A0A2S4HGJ5</accession>
<sequence length="334" mass="36301">MTSPFIKVSQLRCHFKSGENYLAAVDGVNLQIGAGEVLGLVGESGSGKSTLGRIIAGLQARSAGTVCIDGKDMPQHYSRRQFREMSTKVQMVFQDSYASLNPRMTILASLQEPLWSLGVRGKAALDKAMYWLDRVGLPRSAGERYPHELSGGQRQRIGIARAFIAEPQLVICDEPVSALDVSVQAQIINLLQELQREHNTAMLFIAHDLAVVRFLASRTAVMYLGEIVEIGPTTAVFESPRHPYTVKLLAAHLDGNPRERVLGSLADVKAVANKAPLASDSGCRFAPRCQLAIAACCESPPRLLPSLVDTEAACHRLALIEEGSSQIELLSEKE</sequence>
<dbReference type="OrthoDB" id="9784450at2"/>
<evidence type="ECO:0000313" key="5">
    <source>
        <dbReference type="EMBL" id="POP53114.1"/>
    </source>
</evidence>
<evidence type="ECO:0000256" key="1">
    <source>
        <dbReference type="ARBA" id="ARBA00022448"/>
    </source>
</evidence>
<dbReference type="GO" id="GO:0055085">
    <property type="term" value="P:transmembrane transport"/>
    <property type="evidence" value="ECO:0007669"/>
    <property type="project" value="UniProtKB-ARBA"/>
</dbReference>
<dbReference type="PROSITE" id="PS50893">
    <property type="entry name" value="ABC_TRANSPORTER_2"/>
    <property type="match status" value="1"/>
</dbReference>
<dbReference type="Proteomes" id="UP000237222">
    <property type="component" value="Unassembled WGS sequence"/>
</dbReference>
<dbReference type="FunFam" id="3.40.50.300:FF:000016">
    <property type="entry name" value="Oligopeptide ABC transporter ATP-binding component"/>
    <property type="match status" value="1"/>
</dbReference>
<dbReference type="Pfam" id="PF08352">
    <property type="entry name" value="oligo_HPY"/>
    <property type="match status" value="1"/>
</dbReference>
<dbReference type="GO" id="GO:0005524">
    <property type="term" value="F:ATP binding"/>
    <property type="evidence" value="ECO:0007669"/>
    <property type="project" value="UniProtKB-KW"/>
</dbReference>
<keyword evidence="2" id="KW-0547">Nucleotide-binding</keyword>
<feature type="domain" description="ABC transporter" evidence="4">
    <location>
        <begin position="6"/>
        <end position="249"/>
    </location>
</feature>
<dbReference type="InterPro" id="IPR050319">
    <property type="entry name" value="ABC_transp_ATP-bind"/>
</dbReference>
<dbReference type="RefSeq" id="WP_103684056.1">
    <property type="nucleotide sequence ID" value="NZ_PQGG01000019.1"/>
</dbReference>
<dbReference type="SUPFAM" id="SSF52540">
    <property type="entry name" value="P-loop containing nucleoside triphosphate hydrolases"/>
    <property type="match status" value="1"/>
</dbReference>
<evidence type="ECO:0000259" key="4">
    <source>
        <dbReference type="PROSITE" id="PS50893"/>
    </source>
</evidence>
<dbReference type="PROSITE" id="PS00211">
    <property type="entry name" value="ABC_TRANSPORTER_1"/>
    <property type="match status" value="1"/>
</dbReference>
<dbReference type="NCBIfam" id="TIGR01727">
    <property type="entry name" value="oligo_HPY"/>
    <property type="match status" value="1"/>
</dbReference>
<dbReference type="InterPro" id="IPR017871">
    <property type="entry name" value="ABC_transporter-like_CS"/>
</dbReference>
<gene>
    <name evidence="5" type="ORF">C0068_08465</name>
</gene>
<dbReference type="Gene3D" id="3.40.50.300">
    <property type="entry name" value="P-loop containing nucleotide triphosphate hydrolases"/>
    <property type="match status" value="1"/>
</dbReference>
<reference evidence="5" key="1">
    <citation type="submission" date="2018-01" db="EMBL/GenBank/DDBJ databases">
        <authorList>
            <person name="Yu X.-D."/>
        </authorList>
    </citation>
    <scope>NUCLEOTIDE SEQUENCE</scope>
    <source>
        <strain evidence="5">ZX-21</strain>
    </source>
</reference>
<evidence type="ECO:0000313" key="6">
    <source>
        <dbReference type="Proteomes" id="UP000237222"/>
    </source>
</evidence>
<evidence type="ECO:0000256" key="3">
    <source>
        <dbReference type="ARBA" id="ARBA00022840"/>
    </source>
</evidence>
<keyword evidence="1" id="KW-0813">Transport</keyword>
<dbReference type="CDD" id="cd03257">
    <property type="entry name" value="ABC_NikE_OppD_transporters"/>
    <property type="match status" value="1"/>
</dbReference>
<dbReference type="AlphaFoldDB" id="A0A2S4HGJ5"/>
<dbReference type="InterPro" id="IPR003439">
    <property type="entry name" value="ABC_transporter-like_ATP-bd"/>
</dbReference>
<dbReference type="InterPro" id="IPR027417">
    <property type="entry name" value="P-loop_NTPase"/>
</dbReference>
<dbReference type="PANTHER" id="PTHR43776">
    <property type="entry name" value="TRANSPORT ATP-BINDING PROTEIN"/>
    <property type="match status" value="1"/>
</dbReference>
<evidence type="ECO:0000256" key="2">
    <source>
        <dbReference type="ARBA" id="ARBA00022741"/>
    </source>
</evidence>
<protein>
    <submittedName>
        <fullName evidence="5">Peptide ABC transporter substrate-binding protein</fullName>
    </submittedName>
</protein>
<dbReference type="GO" id="GO:0015833">
    <property type="term" value="P:peptide transport"/>
    <property type="evidence" value="ECO:0007669"/>
    <property type="project" value="InterPro"/>
</dbReference>
<dbReference type="EMBL" id="PQGG01000019">
    <property type="protein sequence ID" value="POP53114.1"/>
    <property type="molecule type" value="Genomic_DNA"/>
</dbReference>
<dbReference type="InterPro" id="IPR003593">
    <property type="entry name" value="AAA+_ATPase"/>
</dbReference>
<name>A0A2S4HGJ5_9GAMM</name>
<comment type="caution">
    <text evidence="5">The sequence shown here is derived from an EMBL/GenBank/DDBJ whole genome shotgun (WGS) entry which is preliminary data.</text>
</comment>
<organism evidence="5 6">
    <name type="scientific">Zhongshania marina</name>
    <dbReference type="NCBI Taxonomy" id="2304603"/>
    <lineage>
        <taxon>Bacteria</taxon>
        <taxon>Pseudomonadati</taxon>
        <taxon>Pseudomonadota</taxon>
        <taxon>Gammaproteobacteria</taxon>
        <taxon>Cellvibrionales</taxon>
        <taxon>Spongiibacteraceae</taxon>
        <taxon>Zhongshania</taxon>
    </lineage>
</organism>
<dbReference type="Pfam" id="PF00005">
    <property type="entry name" value="ABC_tran"/>
    <property type="match status" value="1"/>
</dbReference>
<dbReference type="GO" id="GO:0016887">
    <property type="term" value="F:ATP hydrolysis activity"/>
    <property type="evidence" value="ECO:0007669"/>
    <property type="project" value="InterPro"/>
</dbReference>
<dbReference type="SMART" id="SM00382">
    <property type="entry name" value="AAA"/>
    <property type="match status" value="1"/>
</dbReference>
<proteinExistence type="predicted"/>
<dbReference type="InterPro" id="IPR013563">
    <property type="entry name" value="Oligopep_ABC_C"/>
</dbReference>